<evidence type="ECO:0000259" key="4">
    <source>
        <dbReference type="PROSITE" id="PS50815"/>
    </source>
</evidence>
<dbReference type="InterPro" id="IPR045091">
    <property type="entry name" value="Mad2-like"/>
</dbReference>
<evidence type="ECO:0000256" key="1">
    <source>
        <dbReference type="ARBA" id="ARBA00010348"/>
    </source>
</evidence>
<gene>
    <name evidence="5" type="ORF">AMS68_005244</name>
</gene>
<dbReference type="InterPro" id="IPR036570">
    <property type="entry name" value="HORMA_dom_sf"/>
</dbReference>
<keyword evidence="6" id="KW-1185">Reference proteome</keyword>
<dbReference type="PROSITE" id="PS50815">
    <property type="entry name" value="HORMA"/>
    <property type="match status" value="1"/>
</dbReference>
<comment type="similarity">
    <text evidence="1">Belongs to the MAD2 family.</text>
</comment>
<dbReference type="InterPro" id="IPR003511">
    <property type="entry name" value="HORMA_dom"/>
</dbReference>
<evidence type="ECO:0000313" key="6">
    <source>
        <dbReference type="Proteomes" id="UP000503462"/>
    </source>
</evidence>
<sequence length="242" mass="26549">MASDVPLTFRALVVAFTDFLTVAVHTILYERSLYPRTSFVAARKYNFAVRQNRHPKVCEWINDAVTSVEVQLLKSAVDRIAVVIYDKSNTPLERFLFDVSPFPIVPEPEIDTPLVAGDDGDAVHLPVVDMEEQFRAVLSRLSNCAASLQPIPQGCTFTIAIELKGSDHHAPIRHPQAWIPVAPETGDIPYGSDASAQASKAIPIRAMAAGELAFDAWIEETRVKPSSTESDPSSQSTTNLSF</sequence>
<evidence type="ECO:0000256" key="2">
    <source>
        <dbReference type="SAM" id="MobiDB-lite"/>
    </source>
</evidence>
<keyword evidence="3" id="KW-1133">Transmembrane helix</keyword>
<reference evidence="5 6" key="1">
    <citation type="journal article" date="2016" name="Sci. Rep.">
        <title>Peltaster fructicola genome reveals evolution from an invasive phytopathogen to an ectophytic parasite.</title>
        <authorList>
            <person name="Xu C."/>
            <person name="Chen H."/>
            <person name="Gleason M.L."/>
            <person name="Xu J.R."/>
            <person name="Liu H."/>
            <person name="Zhang R."/>
            <person name="Sun G."/>
        </authorList>
    </citation>
    <scope>NUCLEOTIDE SEQUENCE [LARGE SCALE GENOMIC DNA]</scope>
    <source>
        <strain evidence="5 6">LNHT1506</strain>
    </source>
</reference>
<organism evidence="5 6">
    <name type="scientific">Peltaster fructicola</name>
    <dbReference type="NCBI Taxonomy" id="286661"/>
    <lineage>
        <taxon>Eukaryota</taxon>
        <taxon>Fungi</taxon>
        <taxon>Dikarya</taxon>
        <taxon>Ascomycota</taxon>
        <taxon>Pezizomycotina</taxon>
        <taxon>Dothideomycetes</taxon>
        <taxon>Dothideomycetes incertae sedis</taxon>
        <taxon>Peltaster</taxon>
    </lineage>
</organism>
<evidence type="ECO:0000313" key="5">
    <source>
        <dbReference type="EMBL" id="QIW99726.1"/>
    </source>
</evidence>
<feature type="domain" description="HORMA" evidence="4">
    <location>
        <begin position="10"/>
        <end position="218"/>
    </location>
</feature>
<proteinExistence type="inferred from homology"/>
<dbReference type="GO" id="GO:0016035">
    <property type="term" value="C:zeta DNA polymerase complex"/>
    <property type="evidence" value="ECO:0007669"/>
    <property type="project" value="TreeGrafter"/>
</dbReference>
<dbReference type="Pfam" id="PF02301">
    <property type="entry name" value="HORMA"/>
    <property type="match status" value="1"/>
</dbReference>
<dbReference type="Gene3D" id="3.30.900.10">
    <property type="entry name" value="HORMA domain"/>
    <property type="match status" value="1"/>
</dbReference>
<evidence type="ECO:0000256" key="3">
    <source>
        <dbReference type="SAM" id="Phobius"/>
    </source>
</evidence>
<dbReference type="OrthoDB" id="21254at2759"/>
<dbReference type="EMBL" id="CP051141">
    <property type="protein sequence ID" value="QIW99726.1"/>
    <property type="molecule type" value="Genomic_DNA"/>
</dbReference>
<dbReference type="PANTHER" id="PTHR11842:SF10">
    <property type="entry name" value="MITOTIC SPINDLE ASSEMBLY CHECKPOINT PROTEIN MAD2B"/>
    <property type="match status" value="1"/>
</dbReference>
<feature type="compositionally biased region" description="Low complexity" evidence="2">
    <location>
        <begin position="226"/>
        <end position="242"/>
    </location>
</feature>
<protein>
    <recommendedName>
        <fullName evidence="4">HORMA domain-containing protein</fullName>
    </recommendedName>
</protein>
<dbReference type="SUPFAM" id="SSF56019">
    <property type="entry name" value="The spindle assembly checkpoint protein mad2"/>
    <property type="match status" value="1"/>
</dbReference>
<dbReference type="AlphaFoldDB" id="A0A6H0XY75"/>
<feature type="region of interest" description="Disordered" evidence="2">
    <location>
        <begin position="222"/>
        <end position="242"/>
    </location>
</feature>
<keyword evidence="3" id="KW-0812">Transmembrane</keyword>
<dbReference type="PANTHER" id="PTHR11842">
    <property type="entry name" value="MITOTIC SPINDLE ASSEMBLY CHECKPOINT PROTEIN MAD2"/>
    <property type="match status" value="1"/>
</dbReference>
<name>A0A6H0XY75_9PEZI</name>
<feature type="transmembrane region" description="Helical" evidence="3">
    <location>
        <begin position="12"/>
        <end position="29"/>
    </location>
</feature>
<dbReference type="Proteomes" id="UP000503462">
    <property type="component" value="Chromosome 3"/>
</dbReference>
<keyword evidence="3" id="KW-0472">Membrane</keyword>
<accession>A0A6H0XY75</accession>